<feature type="region of interest" description="Disordered" evidence="1">
    <location>
        <begin position="162"/>
        <end position="186"/>
    </location>
</feature>
<feature type="region of interest" description="Disordered" evidence="1">
    <location>
        <begin position="286"/>
        <end position="342"/>
    </location>
</feature>
<name>A0A8D8M6J6_9HEMI</name>
<evidence type="ECO:0000256" key="1">
    <source>
        <dbReference type="SAM" id="MobiDB-lite"/>
    </source>
</evidence>
<feature type="compositionally biased region" description="Polar residues" evidence="1">
    <location>
        <begin position="59"/>
        <end position="76"/>
    </location>
</feature>
<evidence type="ECO:0000313" key="2">
    <source>
        <dbReference type="EMBL" id="CAG6621733.1"/>
    </source>
</evidence>
<sequence>MGSNENPNEIITEEIVKLSDLNHMDVSTDSETLENIEDPFKKSGLLDRTPTSEDETTKEASGQLTPTQVPKPTPRNETFYTPLSSTGGLAGLFKKRKADESPVIDSPMEEFLTTVQGMTKMIGALKGHMSRVTQKEIKKVTQTLVTLADRADILTDEIKTETRKKKGDVNRKEDEKNTNTRSKRSDEGDVLCVRCKTLVKNEEKEQDEIKKKLDLAVLMTDEEKTELVKKNWPETLFKNTKIRRGNPFSATTGQNDDDKITLIMGKSDKSTLIQAAITRYPELKTLMEEEEEEGELISSSVKRKPDGDNEKMATLDPDNKESPAPTKTSKPTGKTDAITAPPGVKVEQELVVLEQKIAKANREIVSIVKIVRSNSTEQDIPVIELDSESSDNTEYVPSATDKTDEYVPSSTQDTHDIQYIPSSTKEEQYVPSATEKLDDIQYIPSSTSKKKEEIEEYIPPATNKSENIKYIPSSTNKVDELKYVPLATDKSDAYVPSSVNKIEESEYVPSSTQKTDETEYVPSSTSGESSSKLEYVPSSTEISDEKLEYQLEPNLEYVPSSTQKLEEKFDYVPSSTNTLEESLEYVPTSTEKCDEKLKYVPSSTNNEF</sequence>
<feature type="region of interest" description="Disordered" evidence="1">
    <location>
        <begin position="387"/>
        <end position="454"/>
    </location>
</feature>
<feature type="compositionally biased region" description="Basic and acidic residues" evidence="1">
    <location>
        <begin position="303"/>
        <end position="321"/>
    </location>
</feature>
<proteinExistence type="predicted"/>
<organism evidence="2">
    <name type="scientific">Cacopsylla melanoneura</name>
    <dbReference type="NCBI Taxonomy" id="428564"/>
    <lineage>
        <taxon>Eukaryota</taxon>
        <taxon>Metazoa</taxon>
        <taxon>Ecdysozoa</taxon>
        <taxon>Arthropoda</taxon>
        <taxon>Hexapoda</taxon>
        <taxon>Insecta</taxon>
        <taxon>Pterygota</taxon>
        <taxon>Neoptera</taxon>
        <taxon>Paraneoptera</taxon>
        <taxon>Hemiptera</taxon>
        <taxon>Sternorrhyncha</taxon>
        <taxon>Psylloidea</taxon>
        <taxon>Psyllidae</taxon>
        <taxon>Psyllinae</taxon>
        <taxon>Cacopsylla</taxon>
    </lineage>
</organism>
<accession>A0A8D8M6J6</accession>
<dbReference type="EMBL" id="HBUF01050907">
    <property type="protein sequence ID" value="CAG6621733.1"/>
    <property type="molecule type" value="Transcribed_RNA"/>
</dbReference>
<feature type="region of interest" description="Disordered" evidence="1">
    <location>
        <begin position="497"/>
        <end position="539"/>
    </location>
</feature>
<protein>
    <submittedName>
        <fullName evidence="2">Uncharacterized protein</fullName>
    </submittedName>
</protein>
<dbReference type="AlphaFoldDB" id="A0A8D8M6J6"/>
<reference evidence="2" key="1">
    <citation type="submission" date="2021-05" db="EMBL/GenBank/DDBJ databases">
        <authorList>
            <person name="Alioto T."/>
            <person name="Alioto T."/>
            <person name="Gomez Garrido J."/>
        </authorList>
    </citation>
    <scope>NUCLEOTIDE SEQUENCE</scope>
</reference>
<feature type="region of interest" description="Disordered" evidence="1">
    <location>
        <begin position="28"/>
        <end position="76"/>
    </location>
</feature>